<proteinExistence type="predicted"/>
<gene>
    <name evidence="2" type="ORF">XENORESO_018729</name>
</gene>
<organism evidence="2 3">
    <name type="scientific">Xenotaenia resolanae</name>
    <dbReference type="NCBI Taxonomy" id="208358"/>
    <lineage>
        <taxon>Eukaryota</taxon>
        <taxon>Metazoa</taxon>
        <taxon>Chordata</taxon>
        <taxon>Craniata</taxon>
        <taxon>Vertebrata</taxon>
        <taxon>Euteleostomi</taxon>
        <taxon>Actinopterygii</taxon>
        <taxon>Neopterygii</taxon>
        <taxon>Teleostei</taxon>
        <taxon>Neoteleostei</taxon>
        <taxon>Acanthomorphata</taxon>
        <taxon>Ovalentaria</taxon>
        <taxon>Atherinomorphae</taxon>
        <taxon>Cyprinodontiformes</taxon>
        <taxon>Goodeidae</taxon>
        <taxon>Xenotaenia</taxon>
    </lineage>
</organism>
<dbReference type="Proteomes" id="UP001444071">
    <property type="component" value="Unassembled WGS sequence"/>
</dbReference>
<evidence type="ECO:0000313" key="3">
    <source>
        <dbReference type="Proteomes" id="UP001444071"/>
    </source>
</evidence>
<sequence>MPQLHLVDDMSSFCFTDCTLIENDRNWGRQPWLALMVLIHTFITQPSNVIYEASVMFNKIIKFLKYTFSPQCFKIQFVAVLLGTRFTNCAAHQSGSLRSRSASRTRTAECPSRSKL</sequence>
<feature type="compositionally biased region" description="Low complexity" evidence="1">
    <location>
        <begin position="96"/>
        <end position="105"/>
    </location>
</feature>
<protein>
    <submittedName>
        <fullName evidence="2">Uncharacterized protein</fullName>
    </submittedName>
</protein>
<evidence type="ECO:0000313" key="2">
    <source>
        <dbReference type="EMBL" id="MEQ2277055.1"/>
    </source>
</evidence>
<feature type="region of interest" description="Disordered" evidence="1">
    <location>
        <begin position="93"/>
        <end position="116"/>
    </location>
</feature>
<reference evidence="2 3" key="1">
    <citation type="submission" date="2021-06" db="EMBL/GenBank/DDBJ databases">
        <authorList>
            <person name="Palmer J.M."/>
        </authorList>
    </citation>
    <scope>NUCLEOTIDE SEQUENCE [LARGE SCALE GENOMIC DNA]</scope>
    <source>
        <strain evidence="2 3">XR_2019</strain>
        <tissue evidence="2">Muscle</tissue>
    </source>
</reference>
<keyword evidence="3" id="KW-1185">Reference proteome</keyword>
<comment type="caution">
    <text evidence="2">The sequence shown here is derived from an EMBL/GenBank/DDBJ whole genome shotgun (WGS) entry which is preliminary data.</text>
</comment>
<evidence type="ECO:0000256" key="1">
    <source>
        <dbReference type="SAM" id="MobiDB-lite"/>
    </source>
</evidence>
<accession>A0ABV0X6P5</accession>
<dbReference type="EMBL" id="JAHRIM010090752">
    <property type="protein sequence ID" value="MEQ2277055.1"/>
    <property type="molecule type" value="Genomic_DNA"/>
</dbReference>
<name>A0ABV0X6P5_9TELE</name>